<organism evidence="1 2">
    <name type="scientific">Roridomyces roridus</name>
    <dbReference type="NCBI Taxonomy" id="1738132"/>
    <lineage>
        <taxon>Eukaryota</taxon>
        <taxon>Fungi</taxon>
        <taxon>Dikarya</taxon>
        <taxon>Basidiomycota</taxon>
        <taxon>Agaricomycotina</taxon>
        <taxon>Agaricomycetes</taxon>
        <taxon>Agaricomycetidae</taxon>
        <taxon>Agaricales</taxon>
        <taxon>Marasmiineae</taxon>
        <taxon>Mycenaceae</taxon>
        <taxon>Roridomyces</taxon>
    </lineage>
</organism>
<gene>
    <name evidence="1" type="ORF">FB45DRAFT_820870</name>
</gene>
<comment type="caution">
    <text evidence="1">The sequence shown here is derived from an EMBL/GenBank/DDBJ whole genome shotgun (WGS) entry which is preliminary data.</text>
</comment>
<dbReference type="AlphaFoldDB" id="A0AAD7FZH7"/>
<proteinExistence type="predicted"/>
<name>A0AAD7FZH7_9AGAR</name>
<sequence>MLPDEIISEVLSPALQVPDELFCDTSHVSPFSTYAPSTSTYLVVCKDWLRVATPLLYNVVVLRSKSQATALEAALKSNPELGRFIKKLRLEGGYGAAIHGILKCAPNITDLFLTLSIWSPDNTTGLCKGLALIEPHRVILVDPCEPAPPKNKQEEALRRTFLACLCSWKNLRIFGYPYGSENVWEPTIARNARELSQTLVDSQVHTVLLSASFSHIPSFITKLCTSPSLKVLQFKHPLLFDVEMNNEDAKFKKLAKYSRLSRKDHHHPVDPDITPSLNPRFVPMESASPETRDIVGKRILFFAMYVEELRSPAFSRRPTDTHPSRLPILSVSKYFNRIGLPCLWESVQLTYCSAPGIRARLEQRPDLASFILRVYTSVQYIDYNRDQHEAILSICRHATGLEIFAPFKHRFLEAPIEFFSLLGQTAGHSLRELLIGVQCPSSFSTALLQPFTALRVLNLQIYGYRDEPVQKPYTHSEVLDQVHTLHIQDPLLDLFVNTNFGSLHTVKLPSYVQDTTLVTEFMATHGEKLRHLTLDTTVCNPDRFNLSSCPNLVELEIVDFAWDLTQLFSGTPHQSLTKVITKAAPNQTSVINDRKLRSKTKAPGFDPAMFPALREIQVRRLIWPVSEREISKSTDVTVAEALLRKNIKLTNFEGKAWVPRLKR</sequence>
<reference evidence="1" key="1">
    <citation type="submission" date="2023-03" db="EMBL/GenBank/DDBJ databases">
        <title>Massive genome expansion in bonnet fungi (Mycena s.s.) driven by repeated elements and novel gene families across ecological guilds.</title>
        <authorList>
            <consortium name="Lawrence Berkeley National Laboratory"/>
            <person name="Harder C.B."/>
            <person name="Miyauchi S."/>
            <person name="Viragh M."/>
            <person name="Kuo A."/>
            <person name="Thoen E."/>
            <person name="Andreopoulos B."/>
            <person name="Lu D."/>
            <person name="Skrede I."/>
            <person name="Drula E."/>
            <person name="Henrissat B."/>
            <person name="Morin E."/>
            <person name="Kohler A."/>
            <person name="Barry K."/>
            <person name="LaButti K."/>
            <person name="Morin E."/>
            <person name="Salamov A."/>
            <person name="Lipzen A."/>
            <person name="Mereny Z."/>
            <person name="Hegedus B."/>
            <person name="Baldrian P."/>
            <person name="Stursova M."/>
            <person name="Weitz H."/>
            <person name="Taylor A."/>
            <person name="Grigoriev I.V."/>
            <person name="Nagy L.G."/>
            <person name="Martin F."/>
            <person name="Kauserud H."/>
        </authorList>
    </citation>
    <scope>NUCLEOTIDE SEQUENCE</scope>
    <source>
        <strain evidence="1">9284</strain>
    </source>
</reference>
<dbReference type="EMBL" id="JARKIF010000001">
    <property type="protein sequence ID" value="KAJ7651356.1"/>
    <property type="molecule type" value="Genomic_DNA"/>
</dbReference>
<evidence type="ECO:0000313" key="1">
    <source>
        <dbReference type="EMBL" id="KAJ7651356.1"/>
    </source>
</evidence>
<protein>
    <submittedName>
        <fullName evidence="1">Uncharacterized protein</fullName>
    </submittedName>
</protein>
<keyword evidence="2" id="KW-1185">Reference proteome</keyword>
<evidence type="ECO:0000313" key="2">
    <source>
        <dbReference type="Proteomes" id="UP001221142"/>
    </source>
</evidence>
<accession>A0AAD7FZH7</accession>
<dbReference type="Proteomes" id="UP001221142">
    <property type="component" value="Unassembled WGS sequence"/>
</dbReference>